<feature type="domain" description="Siroheme decarboxylase AsnC-like ligand binding" evidence="6">
    <location>
        <begin position="67"/>
        <end position="141"/>
    </location>
</feature>
<dbReference type="Pfam" id="PF17805">
    <property type="entry name" value="AsnC_trans_reg2"/>
    <property type="match status" value="2"/>
</dbReference>
<dbReference type="RefSeq" id="WP_163317579.1">
    <property type="nucleotide sequence ID" value="NZ_JAAGAA010000015.1"/>
</dbReference>
<feature type="domain" description="Siroheme decarboxylase AsnC-like ligand binding" evidence="6">
    <location>
        <begin position="229"/>
        <end position="316"/>
    </location>
</feature>
<dbReference type="GO" id="GO:0016829">
    <property type="term" value="F:lyase activity"/>
    <property type="evidence" value="ECO:0007669"/>
    <property type="project" value="UniProtKB-KW"/>
</dbReference>
<proteinExistence type="inferred from homology"/>
<feature type="domain" description="Siroheme decarboxylase NirL-like HTH" evidence="7">
    <location>
        <begin position="172"/>
        <end position="218"/>
    </location>
</feature>
<evidence type="ECO:0000256" key="4">
    <source>
        <dbReference type="ARBA" id="ARBA00023471"/>
    </source>
</evidence>
<dbReference type="AlphaFoldDB" id="A0A6B2KV61"/>
<feature type="domain" description="Siroheme decarboxylase NirL-like HTH" evidence="7">
    <location>
        <begin position="11"/>
        <end position="52"/>
    </location>
</feature>
<keyword evidence="1" id="KW-0456">Lyase</keyword>
<dbReference type="InterPro" id="IPR050684">
    <property type="entry name" value="HTH-Siroheme_Decarb"/>
</dbReference>
<accession>A0A6B2KV61</accession>
<dbReference type="Pfam" id="PF22451">
    <property type="entry name" value="NirdL-like_HTH"/>
    <property type="match status" value="2"/>
</dbReference>
<comment type="pathway">
    <text evidence="2">Porphyrin-containing compound metabolism.</text>
</comment>
<keyword evidence="9" id="KW-1185">Reference proteome</keyword>
<dbReference type="PANTHER" id="PTHR43413">
    <property type="entry name" value="TRANSCRIPTIONAL REGULATOR, ASNC FAMILY"/>
    <property type="match status" value="1"/>
</dbReference>
<evidence type="ECO:0000313" key="9">
    <source>
        <dbReference type="Proteomes" id="UP000482578"/>
    </source>
</evidence>
<evidence type="ECO:0000259" key="7">
    <source>
        <dbReference type="Pfam" id="PF22451"/>
    </source>
</evidence>
<name>A0A6B2KV61_9NEIS</name>
<organism evidence="8 9">
    <name type="scientific">Crenobacter caeni</name>
    <dbReference type="NCBI Taxonomy" id="2705474"/>
    <lineage>
        <taxon>Bacteria</taxon>
        <taxon>Pseudomonadati</taxon>
        <taxon>Pseudomonadota</taxon>
        <taxon>Betaproteobacteria</taxon>
        <taxon>Neisseriales</taxon>
        <taxon>Neisseriaceae</taxon>
        <taxon>Crenobacter</taxon>
    </lineage>
</organism>
<reference evidence="8 9" key="1">
    <citation type="submission" date="2020-02" db="EMBL/GenBank/DDBJ databases">
        <authorList>
            <person name="Yang Z."/>
        </authorList>
    </citation>
    <scope>NUCLEOTIDE SEQUENCE [LARGE SCALE GENOMIC DNA]</scope>
    <source>
        <strain evidence="8 9">HX-7-9</strain>
    </source>
</reference>
<evidence type="ECO:0000256" key="1">
    <source>
        <dbReference type="ARBA" id="ARBA00023239"/>
    </source>
</evidence>
<dbReference type="EC" id="4.1.1.111" evidence="4"/>
<dbReference type="EMBL" id="JAAGAA010000015">
    <property type="protein sequence ID" value="NDV14041.1"/>
    <property type="molecule type" value="Genomic_DNA"/>
</dbReference>
<sequence length="327" mass="35383">MAELLMRLLPLIDASQHRLPLCPRPFAELAARFGLVEDEVIAGLAQLQRRGTVSRIGAVCAPGAVGASTLAALSVPPARMAEVASMVSAQAEVNHNYARAHRYNLWFVLTAADRAGVEVALARIGRDSGLAVLDLPLTREYHIDLGFSLTQTAPARARAVRPAAAFLQDAAERALLRRLARGLPLQAAPYAAVAAELGCSEAWVLDTLARHLDSGAVRRFGVIVRHHELGWRHNAMCVWHIADEAQRDAAGAALAREPHVNLCYARRAAVGWPYTLYAMLHGQDALAMRDLAAALSRRHGLSALPRAVLLSTCRFKQRGARYDARAG</sequence>
<evidence type="ECO:0000313" key="8">
    <source>
        <dbReference type="EMBL" id="NDV14041.1"/>
    </source>
</evidence>
<evidence type="ECO:0000256" key="2">
    <source>
        <dbReference type="ARBA" id="ARBA00023444"/>
    </source>
</evidence>
<gene>
    <name evidence="8" type="ORF">GZH52_14800</name>
</gene>
<evidence type="ECO:0000256" key="5">
    <source>
        <dbReference type="ARBA" id="ARBA00048470"/>
    </source>
</evidence>
<protein>
    <recommendedName>
        <fullName evidence="4">siroheme decarboxylase</fullName>
        <ecNumber evidence="4">4.1.1.111</ecNumber>
    </recommendedName>
</protein>
<dbReference type="InterPro" id="IPR040523">
    <property type="entry name" value="AsnC_trans_reg2"/>
</dbReference>
<dbReference type="InterPro" id="IPR053953">
    <property type="entry name" value="NirdL-like_HTH"/>
</dbReference>
<evidence type="ECO:0000256" key="3">
    <source>
        <dbReference type="ARBA" id="ARBA00023457"/>
    </source>
</evidence>
<comment type="similarity">
    <text evidence="3">Belongs to the Ahb/Nir family.</text>
</comment>
<dbReference type="Gene3D" id="3.30.70.3460">
    <property type="match status" value="2"/>
</dbReference>
<evidence type="ECO:0000259" key="6">
    <source>
        <dbReference type="Pfam" id="PF17805"/>
    </source>
</evidence>
<comment type="caution">
    <text evidence="8">The sequence shown here is derived from an EMBL/GenBank/DDBJ whole genome shotgun (WGS) entry which is preliminary data.</text>
</comment>
<comment type="catalytic activity">
    <reaction evidence="5">
        <text>siroheme + 2 H(+) = 12,18-didecarboxysiroheme + 2 CO2</text>
        <dbReference type="Rhea" id="RHEA:19093"/>
        <dbReference type="ChEBI" id="CHEBI:15378"/>
        <dbReference type="ChEBI" id="CHEBI:16526"/>
        <dbReference type="ChEBI" id="CHEBI:60052"/>
        <dbReference type="ChEBI" id="CHEBI:140497"/>
        <dbReference type="EC" id="4.1.1.111"/>
    </reaction>
</comment>
<dbReference type="Proteomes" id="UP000482578">
    <property type="component" value="Unassembled WGS sequence"/>
</dbReference>
<dbReference type="PANTHER" id="PTHR43413:SF1">
    <property type="entry name" value="SIROHEME DECARBOXYLASE NIRL SUBUNIT"/>
    <property type="match status" value="1"/>
</dbReference>